<dbReference type="AlphaFoldDB" id="A0AAV1R130"/>
<evidence type="ECO:0000313" key="1">
    <source>
        <dbReference type="EMBL" id="CAK7327083.1"/>
    </source>
</evidence>
<keyword evidence="2" id="KW-1185">Reference proteome</keyword>
<dbReference type="Proteomes" id="UP001314170">
    <property type="component" value="Unassembled WGS sequence"/>
</dbReference>
<name>A0AAV1R130_9ROSI</name>
<protein>
    <submittedName>
        <fullName evidence="1">Uncharacterized protein</fullName>
    </submittedName>
</protein>
<reference evidence="1 2" key="1">
    <citation type="submission" date="2024-01" db="EMBL/GenBank/DDBJ databases">
        <authorList>
            <person name="Waweru B."/>
        </authorList>
    </citation>
    <scope>NUCLEOTIDE SEQUENCE [LARGE SCALE GENOMIC DNA]</scope>
</reference>
<sequence>MPRSYMLSLCSMQLQGLVDMNVFGDRKSGLMNPEGQKKAFCRLSKLRWAGSGARTEMAYAV</sequence>
<proteinExistence type="predicted"/>
<organism evidence="1 2">
    <name type="scientific">Dovyalis caffra</name>
    <dbReference type="NCBI Taxonomy" id="77055"/>
    <lineage>
        <taxon>Eukaryota</taxon>
        <taxon>Viridiplantae</taxon>
        <taxon>Streptophyta</taxon>
        <taxon>Embryophyta</taxon>
        <taxon>Tracheophyta</taxon>
        <taxon>Spermatophyta</taxon>
        <taxon>Magnoliopsida</taxon>
        <taxon>eudicotyledons</taxon>
        <taxon>Gunneridae</taxon>
        <taxon>Pentapetalae</taxon>
        <taxon>rosids</taxon>
        <taxon>fabids</taxon>
        <taxon>Malpighiales</taxon>
        <taxon>Salicaceae</taxon>
        <taxon>Flacourtieae</taxon>
        <taxon>Dovyalis</taxon>
    </lineage>
</organism>
<dbReference type="EMBL" id="CAWUPB010000851">
    <property type="protein sequence ID" value="CAK7327083.1"/>
    <property type="molecule type" value="Genomic_DNA"/>
</dbReference>
<accession>A0AAV1R130</accession>
<evidence type="ECO:0000313" key="2">
    <source>
        <dbReference type="Proteomes" id="UP001314170"/>
    </source>
</evidence>
<gene>
    <name evidence="1" type="ORF">DCAF_LOCUS4790</name>
</gene>
<comment type="caution">
    <text evidence="1">The sequence shown here is derived from an EMBL/GenBank/DDBJ whole genome shotgun (WGS) entry which is preliminary data.</text>
</comment>